<reference evidence="2" key="1">
    <citation type="journal article" date="2007" name="Science">
        <title>Draft genome of the filarial nematode parasite Brugia malayi.</title>
        <authorList>
            <person name="Ghedin E."/>
            <person name="Wang S."/>
            <person name="Spiro D."/>
            <person name="Caler E."/>
            <person name="Zhao Q."/>
            <person name="Crabtree J."/>
            <person name="Allen J.E."/>
            <person name="Delcher A.L."/>
            <person name="Guiliano D.B."/>
            <person name="Miranda-Saavedra D."/>
            <person name="Angiuoli S.V."/>
            <person name="Creasy T."/>
            <person name="Amedeo P."/>
            <person name="Haas B."/>
            <person name="El-Sayed N.M."/>
            <person name="Wortman J.R."/>
            <person name="Feldblyum T."/>
            <person name="Tallon L."/>
            <person name="Schatz M."/>
            <person name="Shumway M."/>
            <person name="Koo H."/>
            <person name="Salzberg S.L."/>
            <person name="Schobel S."/>
            <person name="Pertea M."/>
            <person name="Pop M."/>
            <person name="White O."/>
            <person name="Barton G.J."/>
            <person name="Carlow C.K."/>
            <person name="Crawford M.J."/>
            <person name="Daub J."/>
            <person name="Dimmic M.W."/>
            <person name="Estes C.F."/>
            <person name="Foster J.M."/>
            <person name="Ganatra M."/>
            <person name="Gregory W.F."/>
            <person name="Johnson N.M."/>
            <person name="Jin J."/>
            <person name="Komuniecki R."/>
            <person name="Korf I."/>
            <person name="Kumar S."/>
            <person name="Laney S."/>
            <person name="Li B.W."/>
            <person name="Li W."/>
            <person name="Lindblom T.H."/>
            <person name="Lustigman S."/>
            <person name="Ma D."/>
            <person name="Maina C.V."/>
            <person name="Martin D.M."/>
            <person name="McCarter J.P."/>
            <person name="McReynolds L."/>
            <person name="Mitreva M."/>
            <person name="Nutman T.B."/>
            <person name="Parkinson J."/>
            <person name="Peregrin-Alvarez J.M."/>
            <person name="Poole C."/>
            <person name="Ren Q."/>
            <person name="Saunders L."/>
            <person name="Sluder A.E."/>
            <person name="Smith K."/>
            <person name="Stanke M."/>
            <person name="Unnasch T.R."/>
            <person name="Ware J."/>
            <person name="Wei A.D."/>
            <person name="Weil G."/>
            <person name="Williams D.J."/>
            <person name="Zhang Y."/>
            <person name="Williams S.A."/>
            <person name="Fraser-Liggett C."/>
            <person name="Slatko B."/>
            <person name="Blaxter M.L."/>
            <person name="Scott A.L."/>
        </authorList>
    </citation>
    <scope>NUCLEOTIDE SEQUENCE</scope>
    <source>
        <strain evidence="2">FR3</strain>
    </source>
</reference>
<proteinExistence type="predicted"/>
<sequence>MYHQRTVPHCKHDNFMKPNSKQKEQRWEDIMNTIGKEQLKEEEQLYEEAQKEGFLHTREIGRDALFTLISNVQRLEQAIQTTDKEIGNMEPPTPVPTAPLVSQMQLPKWE</sequence>
<evidence type="ECO:0000313" key="2">
    <source>
        <dbReference type="EMBL" id="CRZ26000.1"/>
    </source>
</evidence>
<organism evidence="2">
    <name type="scientific">Brugia malayi</name>
    <name type="common">Filarial nematode worm</name>
    <dbReference type="NCBI Taxonomy" id="6279"/>
    <lineage>
        <taxon>Eukaryota</taxon>
        <taxon>Metazoa</taxon>
        <taxon>Ecdysozoa</taxon>
        <taxon>Nematoda</taxon>
        <taxon>Chromadorea</taxon>
        <taxon>Rhabditida</taxon>
        <taxon>Spirurina</taxon>
        <taxon>Spiruromorpha</taxon>
        <taxon>Filarioidea</taxon>
        <taxon>Onchocercidae</taxon>
        <taxon>Brugia</taxon>
    </lineage>
</organism>
<evidence type="ECO:0000256" key="1">
    <source>
        <dbReference type="SAM" id="MobiDB-lite"/>
    </source>
</evidence>
<dbReference type="EMBL" id="LN857014">
    <property type="protein sequence ID" value="CRZ26000.1"/>
    <property type="molecule type" value="Genomic_DNA"/>
</dbReference>
<feature type="region of interest" description="Disordered" evidence="1">
    <location>
        <begin position="82"/>
        <end position="110"/>
    </location>
</feature>
<dbReference type="WormBase" id="Bm10982">
    <property type="protein sequence ID" value="BM44779"/>
    <property type="gene ID" value="WBGene00231243"/>
</dbReference>
<name>A0A0H5SCD5_BRUMA</name>
<evidence type="ECO:0000313" key="3">
    <source>
        <dbReference type="WormBase" id="Bm10982"/>
    </source>
</evidence>
<accession>A0A0H5SCD5</accession>
<feature type="region of interest" description="Disordered" evidence="1">
    <location>
        <begin position="1"/>
        <end position="24"/>
    </location>
</feature>
<feature type="compositionally biased region" description="Basic and acidic residues" evidence="1">
    <location>
        <begin position="10"/>
        <end position="24"/>
    </location>
</feature>
<gene>
    <name evidence="2 3" type="ORF">Bm10982</name>
    <name evidence="2" type="ORF">BM_Bm10982</name>
</gene>
<dbReference type="AlphaFoldDB" id="A0A0H5SCD5"/>
<feature type="compositionally biased region" description="Polar residues" evidence="1">
    <location>
        <begin position="100"/>
        <end position="110"/>
    </location>
</feature>
<protein>
    <submittedName>
        <fullName evidence="2">Bm10982</fullName>
    </submittedName>
</protein>
<reference evidence="2" key="2">
    <citation type="submission" date="2012-12" db="EMBL/GenBank/DDBJ databases">
        <authorList>
            <person name="Gao Y.W."/>
            <person name="Fan S.T."/>
            <person name="Sun H.T."/>
            <person name="Wang Z."/>
            <person name="Gao X.L."/>
            <person name="Li Y.G."/>
            <person name="Wang T.C."/>
            <person name="Zhang K."/>
            <person name="Xu W.W."/>
            <person name="Yu Z.J."/>
            <person name="Xia X.Z."/>
        </authorList>
    </citation>
    <scope>NUCLEOTIDE SEQUENCE</scope>
    <source>
        <strain evidence="2">FR3</strain>
    </source>
</reference>